<feature type="domain" description="MacB-like periplasmic core" evidence="9">
    <location>
        <begin position="439"/>
        <end position="634"/>
    </location>
</feature>
<feature type="domain" description="ABC3 transporter permease C-terminal" evidence="8">
    <location>
        <begin position="669"/>
        <end position="783"/>
    </location>
</feature>
<feature type="domain" description="ABC3 transporter permease C-terminal" evidence="8">
    <location>
        <begin position="279"/>
        <end position="393"/>
    </location>
</feature>
<dbReference type="InterPro" id="IPR051447">
    <property type="entry name" value="Lipoprotein-release_system"/>
</dbReference>
<feature type="transmembrane region" description="Helical" evidence="7">
    <location>
        <begin position="440"/>
        <end position="460"/>
    </location>
</feature>
<feature type="transmembrane region" description="Helical" evidence="7">
    <location>
        <begin position="317"/>
        <end position="338"/>
    </location>
</feature>
<proteinExistence type="inferred from homology"/>
<organism evidence="10 11">
    <name type="scientific">Rhodothalassium salexigens DSM 2132</name>
    <dbReference type="NCBI Taxonomy" id="1188247"/>
    <lineage>
        <taxon>Bacteria</taxon>
        <taxon>Pseudomonadati</taxon>
        <taxon>Pseudomonadota</taxon>
        <taxon>Alphaproteobacteria</taxon>
        <taxon>Rhodothalassiales</taxon>
        <taxon>Rhodothalassiaceae</taxon>
        <taxon>Rhodothalassium</taxon>
    </lineage>
</organism>
<sequence length="793" mass="85233">MVPPSPLAALDRKLVRDLLRMRGQLAAIAMVMATGVTVFVMFTGMMRSLEVTRAAFYERTRFGDVYATVKRAPEHVAARIAAIDGVAAVATRIRSSAILAVPGFDEPVTAAVQSVPDRGRPPLNDLVLRQGRWIEQRRADEVLISEAFAEAHNLVPGDRLSATLHGVHQRLTVVGVVLSPDYVYAIAPGRIVPDDRRFGIVWMARRQLEAAYDMDGAFNELVVTLLRGTRPAAVIDAMDRTLDRYGGTGAYARADHPSDQFLDAEIDQLRTIVRILPPIFLAVSAFLVNVVIARLVALERGTIGLLKAFGYANRVVAGHYLKLVGLIVAVAIALGFGLGTWLGRLLAELYVAFFRFPVLYFEAGAGAYWMAALVAAGAGTVGAVGAVRRAAALTPAEAMRPPSPLDYSQAGGRALARWRAVDGITRMVLRHLLRHPGRTGLTVLGIALAGGLLAATRANLDSTQAMIEVTFEQAEVQDATVTFTDPIAADVLYDLAHLPGVRRAEPFRVAPAILTAGREEKRQGLVGVRPGTALNRLIAADGSIVSPPEDGVLLSRSLGESLGLARGDRFRAQVTDGHQPVLDLRVVGLVETYVGTPVYMNIATLNRALEEGPAISGAYLSVDAAETDALFAALKAMPRVAGVELSGAAYASFREIMDESIGVMLSINLLFASVVIFGVVYNAARISLSERQRELASMRVLGFTRGEVTAVMLGELAVMVVLALPLGTAFGALLSYFLTQSFSQDLYTIPFVWRVETAARAALIMIAAATLSGLVVWRRIARLDMIAVLKTRE</sequence>
<evidence type="ECO:0000256" key="4">
    <source>
        <dbReference type="ARBA" id="ARBA00022692"/>
    </source>
</evidence>
<keyword evidence="5 7" id="KW-1133">Transmembrane helix</keyword>
<feature type="transmembrane region" description="Helical" evidence="7">
    <location>
        <begin position="367"/>
        <end position="387"/>
    </location>
</feature>
<dbReference type="AlphaFoldDB" id="A0A4R2PJM0"/>
<evidence type="ECO:0000313" key="10">
    <source>
        <dbReference type="EMBL" id="TCP34401.1"/>
    </source>
</evidence>
<reference evidence="10 11" key="1">
    <citation type="submission" date="2019-03" db="EMBL/GenBank/DDBJ databases">
        <title>Genomic Encyclopedia of Type Strains, Phase IV (KMG-IV): sequencing the most valuable type-strain genomes for metagenomic binning, comparative biology and taxonomic classification.</title>
        <authorList>
            <person name="Goeker M."/>
        </authorList>
    </citation>
    <scope>NUCLEOTIDE SEQUENCE [LARGE SCALE GENOMIC DNA]</scope>
    <source>
        <strain evidence="10 11">DSM 2132</strain>
    </source>
</reference>
<evidence type="ECO:0000256" key="2">
    <source>
        <dbReference type="ARBA" id="ARBA00005236"/>
    </source>
</evidence>
<comment type="caution">
    <text evidence="10">The sequence shown here is derived from an EMBL/GenBank/DDBJ whole genome shotgun (WGS) entry which is preliminary data.</text>
</comment>
<name>A0A4R2PJM0_RHOSA</name>
<protein>
    <submittedName>
        <fullName evidence="10">Putative ABC transport system permease protein</fullName>
    </submittedName>
</protein>
<evidence type="ECO:0000256" key="7">
    <source>
        <dbReference type="SAM" id="Phobius"/>
    </source>
</evidence>
<feature type="transmembrane region" description="Helical" evidence="7">
    <location>
        <begin position="275"/>
        <end position="297"/>
    </location>
</feature>
<comment type="subcellular location">
    <subcellularLocation>
        <location evidence="1">Cell membrane</location>
        <topology evidence="1">Multi-pass membrane protein</topology>
    </subcellularLocation>
</comment>
<keyword evidence="6 7" id="KW-0472">Membrane</keyword>
<gene>
    <name evidence="10" type="ORF">EV659_10526</name>
</gene>
<evidence type="ECO:0000256" key="6">
    <source>
        <dbReference type="ARBA" id="ARBA00023136"/>
    </source>
</evidence>
<keyword evidence="3" id="KW-1003">Cell membrane</keyword>
<feature type="domain" description="MacB-like periplasmic core" evidence="9">
    <location>
        <begin position="31"/>
        <end position="239"/>
    </location>
</feature>
<dbReference type="InterPro" id="IPR025857">
    <property type="entry name" value="MacB_PCD"/>
</dbReference>
<evidence type="ECO:0000256" key="3">
    <source>
        <dbReference type="ARBA" id="ARBA00022475"/>
    </source>
</evidence>
<dbReference type="PANTHER" id="PTHR30489:SF0">
    <property type="entry name" value="LIPOPROTEIN-RELEASING SYSTEM TRANSMEMBRANE PROTEIN LOLE"/>
    <property type="match status" value="1"/>
</dbReference>
<feature type="transmembrane region" description="Helical" evidence="7">
    <location>
        <begin position="25"/>
        <end position="43"/>
    </location>
</feature>
<keyword evidence="11" id="KW-1185">Reference proteome</keyword>
<dbReference type="GO" id="GO:0098797">
    <property type="term" value="C:plasma membrane protein complex"/>
    <property type="evidence" value="ECO:0007669"/>
    <property type="project" value="TreeGrafter"/>
</dbReference>
<evidence type="ECO:0000256" key="5">
    <source>
        <dbReference type="ARBA" id="ARBA00022989"/>
    </source>
</evidence>
<keyword evidence="4 7" id="KW-0812">Transmembrane</keyword>
<accession>A0A4R2PJM0</accession>
<dbReference type="Pfam" id="PF02687">
    <property type="entry name" value="FtsX"/>
    <property type="match status" value="2"/>
</dbReference>
<evidence type="ECO:0000256" key="1">
    <source>
        <dbReference type="ARBA" id="ARBA00004651"/>
    </source>
</evidence>
<evidence type="ECO:0000259" key="8">
    <source>
        <dbReference type="Pfam" id="PF02687"/>
    </source>
</evidence>
<evidence type="ECO:0000313" key="11">
    <source>
        <dbReference type="Proteomes" id="UP000295399"/>
    </source>
</evidence>
<dbReference type="OrthoDB" id="5137249at2"/>
<dbReference type="InParanoid" id="A0A4R2PJM0"/>
<feature type="transmembrane region" description="Helical" evidence="7">
    <location>
        <begin position="661"/>
        <end position="684"/>
    </location>
</feature>
<dbReference type="Proteomes" id="UP000295399">
    <property type="component" value="Unassembled WGS sequence"/>
</dbReference>
<dbReference type="RefSeq" id="WP_132708342.1">
    <property type="nucleotide sequence ID" value="NZ_JACIGF010000005.1"/>
</dbReference>
<feature type="transmembrane region" description="Helical" evidence="7">
    <location>
        <begin position="716"/>
        <end position="738"/>
    </location>
</feature>
<dbReference type="GO" id="GO:0044874">
    <property type="term" value="P:lipoprotein localization to outer membrane"/>
    <property type="evidence" value="ECO:0007669"/>
    <property type="project" value="TreeGrafter"/>
</dbReference>
<dbReference type="EMBL" id="SLXO01000005">
    <property type="protein sequence ID" value="TCP34401.1"/>
    <property type="molecule type" value="Genomic_DNA"/>
</dbReference>
<dbReference type="PANTHER" id="PTHR30489">
    <property type="entry name" value="LIPOPROTEIN-RELEASING SYSTEM TRANSMEMBRANE PROTEIN LOLE"/>
    <property type="match status" value="1"/>
</dbReference>
<dbReference type="InterPro" id="IPR003838">
    <property type="entry name" value="ABC3_permease_C"/>
</dbReference>
<evidence type="ECO:0000259" key="9">
    <source>
        <dbReference type="Pfam" id="PF12704"/>
    </source>
</evidence>
<comment type="similarity">
    <text evidence="2">Belongs to the ABC-4 integral membrane protein family. LolC/E subfamily.</text>
</comment>
<dbReference type="Pfam" id="PF12704">
    <property type="entry name" value="MacB_PCD"/>
    <property type="match status" value="2"/>
</dbReference>
<feature type="transmembrane region" description="Helical" evidence="7">
    <location>
        <begin position="758"/>
        <end position="777"/>
    </location>
</feature>